<dbReference type="SUPFAM" id="SSF56935">
    <property type="entry name" value="Porins"/>
    <property type="match status" value="1"/>
</dbReference>
<organism evidence="13 14">
    <name type="scientific">Sphingobacterium bovistauri</name>
    <dbReference type="NCBI Taxonomy" id="2781959"/>
    <lineage>
        <taxon>Bacteria</taxon>
        <taxon>Pseudomonadati</taxon>
        <taxon>Bacteroidota</taxon>
        <taxon>Sphingobacteriia</taxon>
        <taxon>Sphingobacteriales</taxon>
        <taxon>Sphingobacteriaceae</taxon>
        <taxon>Sphingobacterium</taxon>
    </lineage>
</organism>
<dbReference type="InterPro" id="IPR023997">
    <property type="entry name" value="TonB-dep_OMP_SusC/RagA_CS"/>
</dbReference>
<evidence type="ECO:0000256" key="2">
    <source>
        <dbReference type="ARBA" id="ARBA00022448"/>
    </source>
</evidence>
<evidence type="ECO:0000259" key="12">
    <source>
        <dbReference type="Pfam" id="PF07715"/>
    </source>
</evidence>
<dbReference type="Pfam" id="PF13715">
    <property type="entry name" value="CarbopepD_reg_2"/>
    <property type="match status" value="1"/>
</dbReference>
<keyword evidence="10" id="KW-0732">Signal</keyword>
<evidence type="ECO:0000256" key="8">
    <source>
        <dbReference type="PROSITE-ProRule" id="PRU01360"/>
    </source>
</evidence>
<gene>
    <name evidence="13" type="ORF">IPZ78_14640</name>
</gene>
<dbReference type="NCBIfam" id="TIGR04056">
    <property type="entry name" value="OMP_RagA_SusC"/>
    <property type="match status" value="1"/>
</dbReference>
<dbReference type="PROSITE" id="PS52016">
    <property type="entry name" value="TONB_DEPENDENT_REC_3"/>
    <property type="match status" value="1"/>
</dbReference>
<dbReference type="NCBIfam" id="TIGR04057">
    <property type="entry name" value="SusC_RagA_signa"/>
    <property type="match status" value="1"/>
</dbReference>
<dbReference type="InterPro" id="IPR039426">
    <property type="entry name" value="TonB-dep_rcpt-like"/>
</dbReference>
<evidence type="ECO:0000256" key="9">
    <source>
        <dbReference type="RuleBase" id="RU003357"/>
    </source>
</evidence>
<proteinExistence type="inferred from homology"/>
<feature type="domain" description="TonB-dependent receptor-like beta-barrel" evidence="11">
    <location>
        <begin position="437"/>
        <end position="1000"/>
    </location>
</feature>
<keyword evidence="7 8" id="KW-0998">Cell outer membrane</keyword>
<evidence type="ECO:0000256" key="1">
    <source>
        <dbReference type="ARBA" id="ARBA00004571"/>
    </source>
</evidence>
<dbReference type="InterPro" id="IPR000531">
    <property type="entry name" value="Beta-barrel_TonB"/>
</dbReference>
<evidence type="ECO:0000259" key="11">
    <source>
        <dbReference type="Pfam" id="PF00593"/>
    </source>
</evidence>
<reference evidence="13" key="1">
    <citation type="submission" date="2020-10" db="EMBL/GenBank/DDBJ databases">
        <authorList>
            <person name="Lu T."/>
            <person name="Wang Q."/>
            <person name="Han X."/>
        </authorList>
    </citation>
    <scope>NUCLEOTIDE SEQUENCE</scope>
    <source>
        <strain evidence="13">WQ 366</strain>
    </source>
</reference>
<comment type="caution">
    <text evidence="13">The sequence shown here is derived from an EMBL/GenBank/DDBJ whole genome shotgun (WGS) entry which is preliminary data.</text>
</comment>
<dbReference type="Gene3D" id="2.60.40.1120">
    <property type="entry name" value="Carboxypeptidase-like, regulatory domain"/>
    <property type="match status" value="1"/>
</dbReference>
<evidence type="ECO:0000313" key="14">
    <source>
        <dbReference type="Proteomes" id="UP001165302"/>
    </source>
</evidence>
<dbReference type="Pfam" id="PF00593">
    <property type="entry name" value="TonB_dep_Rec_b-barrel"/>
    <property type="match status" value="1"/>
</dbReference>
<evidence type="ECO:0000256" key="6">
    <source>
        <dbReference type="ARBA" id="ARBA00023136"/>
    </source>
</evidence>
<sequence>MIYKFQVTLVIMLCLLHTAIAQERNLVGKIVSSEDGKPISGASIHITGGKTASQSGSDGNFTISTNSLPVTLNFSILGYTSQSVVVSNQNSLYITLLAENNTIDEVVITALGIKKEKKSVGYAVQDVKSEDLRNSREPNLINALAGKVAGVQITSSGGQAGSSASITIRGNSSLTGNNEPLFVIDGIPMDNSSNEGDNSVDALFTGTATNRMADLDPNTIESISVLKGAAASALYGSRGANGVVMITTKKGGAINQRKFPNVTYASSLTLDEAFTDGFQLDYLQGTQGKYRNGLPLHLGGYAEDGPNVNPQTTLVWGPHKDNISQEVINAIGQPKLIDPRKQFYQTGKMWNNALSISGGYNQTSYILSYANTNQNGIVPNNTFKRNNFSGGFSTKLSENVTSATSIQYVNTKNNKLIEGNGVQSFLYGLNFTPINFDMEQTYNDYGNVSWQASDISTSGYNNSLWLVNNNSRPSNVNRFVVSNEINVDLLPWLKLTNRIGMDTYTDLSEEKVNIGTKGIPKGRYYSGLIQYKQWNNDLILSVQQSINENLQISGLLGTNYNDRSYHRRTVRGLDLNIPSFFDISSMSTQQALQNDYQRRLVGVYASATLDYKGYLYINATARNDWSSTLPKDAQSFFYPSLSSSFIFSDAFKLTNNIFSFGKIRASIAMAGNDAPVYYTAQTYAQAHPTDATRGELLFPYNGQNSFLLINSLANNNLKPELITEYELGTELKFYKSRIGFEFSYYNKTSKNQILSQPIAGSSGFTSRVANAGEIVNSGVEMVLDLGIIKQQDFTWNMLVNFASNKYRLKSIADGVDNIFIGGFTSPQIRIDKNHGYVVWGQGFKKNENGDLLIGDNGLPLLAENLGPIADIMPDWTSGIRNTIRYKDFSLSALVDIRQGGEVMNWDLYYSTYYGVSSLTADRGSKMVYQGIRESDGLPNTTEITKDQSYYQNWFATVDQNYVEDAGFIKLRELTLSYKLPKTWLKRLKIDDVAMSATGRNLWIKSDFTYKDPEGSLLGSSAPGFYHAVTPNSKGFTVGVNFKF</sequence>
<dbReference type="Gene3D" id="2.170.130.10">
    <property type="entry name" value="TonB-dependent receptor, plug domain"/>
    <property type="match status" value="1"/>
</dbReference>
<keyword evidence="6 8" id="KW-0472">Membrane</keyword>
<protein>
    <submittedName>
        <fullName evidence="13">SusC/RagA family TonB-linked outer membrane protein</fullName>
    </submittedName>
</protein>
<dbReference type="Pfam" id="PF07715">
    <property type="entry name" value="Plug"/>
    <property type="match status" value="1"/>
</dbReference>
<dbReference type="InterPro" id="IPR012910">
    <property type="entry name" value="Plug_dom"/>
</dbReference>
<dbReference type="InterPro" id="IPR008969">
    <property type="entry name" value="CarboxyPept-like_regulatory"/>
</dbReference>
<feature type="chain" id="PRO_5046938300" evidence="10">
    <location>
        <begin position="22"/>
        <end position="1043"/>
    </location>
</feature>
<comment type="similarity">
    <text evidence="8 9">Belongs to the TonB-dependent receptor family.</text>
</comment>
<dbReference type="SUPFAM" id="SSF49464">
    <property type="entry name" value="Carboxypeptidase regulatory domain-like"/>
    <property type="match status" value="1"/>
</dbReference>
<keyword evidence="2 8" id="KW-0813">Transport</keyword>
<dbReference type="EMBL" id="JADEYP010000033">
    <property type="protein sequence ID" value="MCA5006382.1"/>
    <property type="molecule type" value="Genomic_DNA"/>
</dbReference>
<keyword evidence="4 8" id="KW-0812">Transmembrane</keyword>
<dbReference type="InterPro" id="IPR023996">
    <property type="entry name" value="TonB-dep_OMP_SusC/RagA"/>
</dbReference>
<comment type="subcellular location">
    <subcellularLocation>
        <location evidence="1 8">Cell outer membrane</location>
        <topology evidence="1 8">Multi-pass membrane protein</topology>
    </subcellularLocation>
</comment>
<evidence type="ECO:0000256" key="5">
    <source>
        <dbReference type="ARBA" id="ARBA00023077"/>
    </source>
</evidence>
<name>A0ABS7Z849_9SPHI</name>
<keyword evidence="14" id="KW-1185">Reference proteome</keyword>
<evidence type="ECO:0000256" key="10">
    <source>
        <dbReference type="SAM" id="SignalP"/>
    </source>
</evidence>
<dbReference type="Proteomes" id="UP001165302">
    <property type="component" value="Unassembled WGS sequence"/>
</dbReference>
<dbReference type="InterPro" id="IPR036942">
    <property type="entry name" value="Beta-barrel_TonB_sf"/>
</dbReference>
<evidence type="ECO:0000313" key="13">
    <source>
        <dbReference type="EMBL" id="MCA5006382.1"/>
    </source>
</evidence>
<dbReference type="InterPro" id="IPR037066">
    <property type="entry name" value="Plug_dom_sf"/>
</dbReference>
<evidence type="ECO:0000256" key="7">
    <source>
        <dbReference type="ARBA" id="ARBA00023237"/>
    </source>
</evidence>
<feature type="signal peptide" evidence="10">
    <location>
        <begin position="1"/>
        <end position="21"/>
    </location>
</feature>
<evidence type="ECO:0000256" key="3">
    <source>
        <dbReference type="ARBA" id="ARBA00022452"/>
    </source>
</evidence>
<dbReference type="Gene3D" id="2.40.170.20">
    <property type="entry name" value="TonB-dependent receptor, beta-barrel domain"/>
    <property type="match status" value="1"/>
</dbReference>
<dbReference type="RefSeq" id="WP_225554743.1">
    <property type="nucleotide sequence ID" value="NZ_JADEYP010000033.1"/>
</dbReference>
<accession>A0ABS7Z849</accession>
<keyword evidence="5 9" id="KW-0798">TonB box</keyword>
<evidence type="ECO:0000256" key="4">
    <source>
        <dbReference type="ARBA" id="ARBA00022692"/>
    </source>
</evidence>
<keyword evidence="3 8" id="KW-1134">Transmembrane beta strand</keyword>
<feature type="domain" description="TonB-dependent receptor plug" evidence="12">
    <location>
        <begin position="117"/>
        <end position="243"/>
    </location>
</feature>